<comment type="caution">
    <text evidence="3">The sequence shown here is derived from an EMBL/GenBank/DDBJ whole genome shotgun (WGS) entry which is preliminary data.</text>
</comment>
<dbReference type="RefSeq" id="WP_100649169.1">
    <property type="nucleotide sequence ID" value="NZ_CP122439.1"/>
</dbReference>
<gene>
    <name evidence="3" type="ORF">GXX48_12855</name>
</gene>
<feature type="compositionally biased region" description="Basic and acidic residues" evidence="1">
    <location>
        <begin position="17"/>
        <end position="75"/>
    </location>
</feature>
<evidence type="ECO:0000256" key="1">
    <source>
        <dbReference type="SAM" id="MobiDB-lite"/>
    </source>
</evidence>
<dbReference type="Gene3D" id="3.30.1340.30">
    <property type="match status" value="1"/>
</dbReference>
<accession>A0A7V6PCZ1</accession>
<reference evidence="3 4" key="1">
    <citation type="journal article" date="2020" name="Biotechnol. Biofuels">
        <title>New insights from the biogas microbiome by comprehensive genome-resolved metagenomics of nearly 1600 species originating from multiple anaerobic digesters.</title>
        <authorList>
            <person name="Campanaro S."/>
            <person name="Treu L."/>
            <person name="Rodriguez-R L.M."/>
            <person name="Kovalovszki A."/>
            <person name="Ziels R.M."/>
            <person name="Maus I."/>
            <person name="Zhu X."/>
            <person name="Kougias P.G."/>
            <person name="Basile A."/>
            <person name="Luo G."/>
            <person name="Schluter A."/>
            <person name="Konstantinidis K.T."/>
            <person name="Angelidaki I."/>
        </authorList>
    </citation>
    <scope>NUCLEOTIDE SEQUENCE [LARGE SCALE GENOMIC DNA]</scope>
    <source>
        <strain evidence="3">AS04akNAM_66</strain>
    </source>
</reference>
<protein>
    <submittedName>
        <fullName evidence="3">BON domain-containing protein</fullName>
    </submittedName>
</protein>
<feature type="region of interest" description="Disordered" evidence="1">
    <location>
        <begin position="1"/>
        <end position="108"/>
    </location>
</feature>
<sequence>MPGRYQNEDRDDYYNEPYRERDYEARGGDYRGYDDRYSSDYARGRYSDDNDERYASRREPNRERESDRYRQRTEGQSRSSYASGGQHRGKGPKGYTRSDDRIKEDVSDALMEDAELDASDIEVTVKKGEVTLQGQVGNRQDKRRAEECAEMCAGVVDVQNNIKIRSASSASSKGTA</sequence>
<dbReference type="PROSITE" id="PS50914">
    <property type="entry name" value="BON"/>
    <property type="match status" value="1"/>
</dbReference>
<dbReference type="PANTHER" id="PTHR34606">
    <property type="entry name" value="BON DOMAIN-CONTAINING PROTEIN"/>
    <property type="match status" value="1"/>
</dbReference>
<dbReference type="InterPro" id="IPR014004">
    <property type="entry name" value="Transpt-assoc_nodulatn_dom_bac"/>
</dbReference>
<evidence type="ECO:0000259" key="2">
    <source>
        <dbReference type="PROSITE" id="PS50914"/>
    </source>
</evidence>
<evidence type="ECO:0000313" key="4">
    <source>
        <dbReference type="Proteomes" id="UP000551563"/>
    </source>
</evidence>
<dbReference type="PANTHER" id="PTHR34606:SF15">
    <property type="entry name" value="BON DOMAIN-CONTAINING PROTEIN"/>
    <property type="match status" value="1"/>
</dbReference>
<dbReference type="InterPro" id="IPR007055">
    <property type="entry name" value="BON_dom"/>
</dbReference>
<feature type="domain" description="BON" evidence="2">
    <location>
        <begin position="98"/>
        <end position="166"/>
    </location>
</feature>
<feature type="compositionally biased region" description="Basic and acidic residues" evidence="1">
    <location>
        <begin position="96"/>
        <end position="106"/>
    </location>
</feature>
<name>A0A7V6PCZ1_9HYPH</name>
<organism evidence="3 4">
    <name type="scientific">Brucella intermedia</name>
    <dbReference type="NCBI Taxonomy" id="94625"/>
    <lineage>
        <taxon>Bacteria</taxon>
        <taxon>Pseudomonadati</taxon>
        <taxon>Pseudomonadota</taxon>
        <taxon>Alphaproteobacteria</taxon>
        <taxon>Hyphomicrobiales</taxon>
        <taxon>Brucellaceae</taxon>
        <taxon>Brucella/Ochrobactrum group</taxon>
        <taxon>Brucella</taxon>
    </lineage>
</organism>
<dbReference type="EMBL" id="DUMN01000367">
    <property type="protein sequence ID" value="HHV68518.1"/>
    <property type="molecule type" value="Genomic_DNA"/>
</dbReference>
<evidence type="ECO:0000313" key="3">
    <source>
        <dbReference type="EMBL" id="HHV68518.1"/>
    </source>
</evidence>
<dbReference type="Pfam" id="PF04972">
    <property type="entry name" value="BON"/>
    <property type="match status" value="1"/>
</dbReference>
<dbReference type="Proteomes" id="UP000551563">
    <property type="component" value="Unassembled WGS sequence"/>
</dbReference>
<dbReference type="InterPro" id="IPR051686">
    <property type="entry name" value="Lipoprotein_DolP"/>
</dbReference>
<proteinExistence type="predicted"/>
<dbReference type="SMART" id="SM00749">
    <property type="entry name" value="BON"/>
    <property type="match status" value="1"/>
</dbReference>
<dbReference type="AlphaFoldDB" id="A0A7V6PCZ1"/>